<dbReference type="EMBL" id="CZAQ01000002">
    <property type="protein sequence ID" value="CUO83515.1"/>
    <property type="molecule type" value="Genomic_DNA"/>
</dbReference>
<evidence type="ECO:0000313" key="2">
    <source>
        <dbReference type="Proteomes" id="UP000095454"/>
    </source>
</evidence>
<gene>
    <name evidence="1" type="ORF">ERS852514_00231</name>
</gene>
<sequence>MDETKTISVKIDHKLYTALKTRAELDNSNVSDEIRSLLRSALAAEELDLYGNEVAGFIRGVVDARMDVAALDIERKLDAAEDRIAAVLSRPMTAAIMAGLMSADVLKASYASLDDVPVADIWKNYLAQAGELSRAGLGKIDEVKLHARERADG</sequence>
<proteinExistence type="predicted"/>
<dbReference type="SUPFAM" id="SSF47598">
    <property type="entry name" value="Ribbon-helix-helix"/>
    <property type="match status" value="1"/>
</dbReference>
<reference evidence="1 2" key="1">
    <citation type="submission" date="2015-09" db="EMBL/GenBank/DDBJ databases">
        <authorList>
            <consortium name="Pathogen Informatics"/>
        </authorList>
    </citation>
    <scope>NUCLEOTIDE SEQUENCE [LARGE SCALE GENOMIC DNA]</scope>
    <source>
        <strain evidence="1 2">2789STDY5834902</strain>
    </source>
</reference>
<dbReference type="GO" id="GO:0006355">
    <property type="term" value="P:regulation of DNA-templated transcription"/>
    <property type="evidence" value="ECO:0007669"/>
    <property type="project" value="InterPro"/>
</dbReference>
<organism evidence="1 2">
    <name type="scientific">Collinsella aerofaciens</name>
    <dbReference type="NCBI Taxonomy" id="74426"/>
    <lineage>
        <taxon>Bacteria</taxon>
        <taxon>Bacillati</taxon>
        <taxon>Actinomycetota</taxon>
        <taxon>Coriobacteriia</taxon>
        <taxon>Coriobacteriales</taxon>
        <taxon>Coriobacteriaceae</taxon>
        <taxon>Collinsella</taxon>
    </lineage>
</organism>
<name>A0A174IEN4_9ACTN</name>
<protein>
    <submittedName>
        <fullName evidence="1">Uncharacterized protein</fullName>
    </submittedName>
</protein>
<accession>A0A174IEN4</accession>
<dbReference type="InterPro" id="IPR010985">
    <property type="entry name" value="Ribbon_hlx_hlx"/>
</dbReference>
<dbReference type="AlphaFoldDB" id="A0A174IEN4"/>
<dbReference type="RefSeq" id="WP_055250289.1">
    <property type="nucleotide sequence ID" value="NZ_CABIXX010000002.1"/>
</dbReference>
<dbReference type="Proteomes" id="UP000095454">
    <property type="component" value="Unassembled WGS sequence"/>
</dbReference>
<evidence type="ECO:0000313" key="1">
    <source>
        <dbReference type="EMBL" id="CUO83515.1"/>
    </source>
</evidence>